<organism evidence="3 4">
    <name type="scientific">Luteimonas viscosa</name>
    <dbReference type="NCBI Taxonomy" id="1132694"/>
    <lineage>
        <taxon>Bacteria</taxon>
        <taxon>Pseudomonadati</taxon>
        <taxon>Pseudomonadota</taxon>
        <taxon>Gammaproteobacteria</taxon>
        <taxon>Lysobacterales</taxon>
        <taxon>Lysobacteraceae</taxon>
        <taxon>Luteimonas</taxon>
    </lineage>
</organism>
<dbReference type="EMBL" id="VTFT01000001">
    <property type="protein sequence ID" value="TYT25489.1"/>
    <property type="molecule type" value="Genomic_DNA"/>
</dbReference>
<feature type="region of interest" description="Disordered" evidence="1">
    <location>
        <begin position="221"/>
        <end position="243"/>
    </location>
</feature>
<keyword evidence="2" id="KW-1133">Transmembrane helix</keyword>
<name>A0A5D4XLP6_9GAMM</name>
<protein>
    <submittedName>
        <fullName evidence="3">Uncharacterized protein</fullName>
    </submittedName>
</protein>
<keyword evidence="2" id="KW-0812">Transmembrane</keyword>
<feature type="transmembrane region" description="Helical" evidence="2">
    <location>
        <begin position="36"/>
        <end position="59"/>
    </location>
</feature>
<sequence length="243" mass="27853">MNTTPAPAPIPALPSVEADADRSVVRRLWDVFRREPMLLVTCSYLFVSIVGLWDLYWFYRRFDIPILEFLQSSDYFVSGLRRPVYLALLGWTLLASLLVLLPERWRRRNPERAAQLDRRWWFRLFFPRRSDWWAYLWLHPETMATVSALFAMGIVLFSTSTTRAERIQAGGGAAVQVHLADAPLAGDWRMLGTSSAYVFLWDPGRGLAEVVPIESITRMRPLPPPVPAERTPDPTRAADVPAR</sequence>
<dbReference type="OrthoDB" id="6049234at2"/>
<dbReference type="RefSeq" id="WP_149102040.1">
    <property type="nucleotide sequence ID" value="NZ_VTFT01000001.1"/>
</dbReference>
<keyword evidence="4" id="KW-1185">Reference proteome</keyword>
<evidence type="ECO:0000313" key="4">
    <source>
        <dbReference type="Proteomes" id="UP000324973"/>
    </source>
</evidence>
<evidence type="ECO:0000313" key="3">
    <source>
        <dbReference type="EMBL" id="TYT25489.1"/>
    </source>
</evidence>
<comment type="caution">
    <text evidence="3">The sequence shown here is derived from an EMBL/GenBank/DDBJ whole genome shotgun (WGS) entry which is preliminary data.</text>
</comment>
<evidence type="ECO:0000256" key="2">
    <source>
        <dbReference type="SAM" id="Phobius"/>
    </source>
</evidence>
<evidence type="ECO:0000256" key="1">
    <source>
        <dbReference type="SAM" id="MobiDB-lite"/>
    </source>
</evidence>
<dbReference type="Proteomes" id="UP000324973">
    <property type="component" value="Unassembled WGS sequence"/>
</dbReference>
<gene>
    <name evidence="3" type="ORF">FZO89_03990</name>
</gene>
<accession>A0A5D4XLP6</accession>
<feature type="transmembrane region" description="Helical" evidence="2">
    <location>
        <begin position="132"/>
        <end position="157"/>
    </location>
</feature>
<reference evidence="3 4" key="1">
    <citation type="submission" date="2019-08" db="EMBL/GenBank/DDBJ databases">
        <title>Luteimonas viscosus sp. nov., isolated from soil of a sunflower field.</title>
        <authorList>
            <person name="Jianli Z."/>
            <person name="Ying Z."/>
        </authorList>
    </citation>
    <scope>NUCLEOTIDE SEQUENCE [LARGE SCALE GENOMIC DNA]</scope>
    <source>
        <strain evidence="3 4">XBU10</strain>
    </source>
</reference>
<keyword evidence="2" id="KW-0472">Membrane</keyword>
<proteinExistence type="predicted"/>
<feature type="transmembrane region" description="Helical" evidence="2">
    <location>
        <begin position="84"/>
        <end position="102"/>
    </location>
</feature>
<dbReference type="AlphaFoldDB" id="A0A5D4XLP6"/>